<dbReference type="InterPro" id="IPR050557">
    <property type="entry name" value="RTX_toxin/Mannuronan_C5-epim"/>
</dbReference>
<evidence type="ECO:0000256" key="2">
    <source>
        <dbReference type="ARBA" id="ARBA00022525"/>
    </source>
</evidence>
<comment type="subcellular location">
    <subcellularLocation>
        <location evidence="1">Secreted</location>
    </subcellularLocation>
</comment>
<dbReference type="AlphaFoldDB" id="A0A2S6HGG6"/>
<accession>A0A2S6HGG6</accession>
<reference evidence="4 5" key="1">
    <citation type="submission" date="2018-02" db="EMBL/GenBank/DDBJ databases">
        <title>Subsurface microbial communities from deep shales in Ohio and West Virginia, USA.</title>
        <authorList>
            <person name="Wrighton K."/>
        </authorList>
    </citation>
    <scope>NUCLEOTIDE SEQUENCE [LARGE SCALE GENOMIC DNA]</scope>
    <source>
        <strain evidence="4 5">OWC-DMM</strain>
    </source>
</reference>
<dbReference type="PRINTS" id="PR00313">
    <property type="entry name" value="CABNDNGRPT"/>
</dbReference>
<dbReference type="InterPro" id="IPR011049">
    <property type="entry name" value="Serralysin-like_metalloprot_C"/>
</dbReference>
<dbReference type="GO" id="GO:0005509">
    <property type="term" value="F:calcium ion binding"/>
    <property type="evidence" value="ECO:0007669"/>
    <property type="project" value="InterPro"/>
</dbReference>
<dbReference type="PROSITE" id="PS00330">
    <property type="entry name" value="HEMOLYSIN_CALCIUM"/>
    <property type="match status" value="1"/>
</dbReference>
<name>A0A2S6HGG6_9GAMM</name>
<comment type="caution">
    <text evidence="4">The sequence shown here is derived from an EMBL/GenBank/DDBJ whole genome shotgun (WGS) entry which is preliminary data.</text>
</comment>
<dbReference type="InterPro" id="IPR001343">
    <property type="entry name" value="Hemolysn_Ca-bd"/>
</dbReference>
<protein>
    <submittedName>
        <fullName evidence="4">Hemolysin type calcium-binding protein</fullName>
    </submittedName>
</protein>
<sequence>MAGNAGDDIYVVDNAGDVVTENADEGVDTVQSSITYTLGANVENLTLTGGSAINDTGNELDNVIVGNAAANTLNGGLGADSMSGGAGNDTYVVDNIGDIVAEGLNAGTDLVQSSITYTLTDNVESLTLTGADIIDDTCNALNNIITGNVTANMLDGSAGDDSLIGGDGNDALYGEAGNDQLQGNTGNDTLDGGLSADTMQGGLNNDTYVVDNIGDLVIENLNEGTDLVQSSITYTLPDNVENLTLTGMTFVNTESQGMRTGANRFAEDGAIPKESGK</sequence>
<evidence type="ECO:0000313" key="4">
    <source>
        <dbReference type="EMBL" id="PPK76540.1"/>
    </source>
</evidence>
<dbReference type="Gene3D" id="2.150.10.10">
    <property type="entry name" value="Serralysin-like metalloprotease, C-terminal"/>
    <property type="match status" value="1"/>
</dbReference>
<evidence type="ECO:0000313" key="5">
    <source>
        <dbReference type="Proteomes" id="UP000240010"/>
    </source>
</evidence>
<dbReference type="Proteomes" id="UP000240010">
    <property type="component" value="Unassembled WGS sequence"/>
</dbReference>
<dbReference type="InterPro" id="IPR018511">
    <property type="entry name" value="Hemolysin-typ_Ca-bd_CS"/>
</dbReference>
<dbReference type="EMBL" id="PTIZ01000003">
    <property type="protein sequence ID" value="PPK76540.1"/>
    <property type="molecule type" value="Genomic_DNA"/>
</dbReference>
<evidence type="ECO:0000256" key="1">
    <source>
        <dbReference type="ARBA" id="ARBA00004613"/>
    </source>
</evidence>
<dbReference type="GO" id="GO:0005576">
    <property type="term" value="C:extracellular region"/>
    <property type="evidence" value="ECO:0007669"/>
    <property type="project" value="UniProtKB-SubCell"/>
</dbReference>
<gene>
    <name evidence="4" type="ORF">B0F87_103147</name>
</gene>
<keyword evidence="2" id="KW-0964">Secreted</keyword>
<dbReference type="PANTHER" id="PTHR38340:SF1">
    <property type="entry name" value="S-LAYER PROTEIN"/>
    <property type="match status" value="1"/>
</dbReference>
<dbReference type="Pfam" id="PF00353">
    <property type="entry name" value="HemolysinCabind"/>
    <property type="match status" value="2"/>
</dbReference>
<organism evidence="4 5">
    <name type="scientific">Methylobacter tundripaludum</name>
    <dbReference type="NCBI Taxonomy" id="173365"/>
    <lineage>
        <taxon>Bacteria</taxon>
        <taxon>Pseudomonadati</taxon>
        <taxon>Pseudomonadota</taxon>
        <taxon>Gammaproteobacteria</taxon>
        <taxon>Methylococcales</taxon>
        <taxon>Methylococcaceae</taxon>
        <taxon>Methylobacter</taxon>
    </lineage>
</organism>
<proteinExistence type="predicted"/>
<keyword evidence="3" id="KW-0106">Calcium</keyword>
<evidence type="ECO:0000256" key="3">
    <source>
        <dbReference type="ARBA" id="ARBA00022837"/>
    </source>
</evidence>
<dbReference type="SUPFAM" id="SSF51120">
    <property type="entry name" value="beta-Roll"/>
    <property type="match status" value="2"/>
</dbReference>
<dbReference type="PANTHER" id="PTHR38340">
    <property type="entry name" value="S-LAYER PROTEIN"/>
    <property type="match status" value="1"/>
</dbReference>